<dbReference type="Proteomes" id="UP001500449">
    <property type="component" value="Unassembled WGS sequence"/>
</dbReference>
<protein>
    <recommendedName>
        <fullName evidence="2">Response regulatory domain-containing protein</fullName>
    </recommendedName>
</protein>
<reference evidence="3 4" key="1">
    <citation type="journal article" date="2019" name="Int. J. Syst. Evol. Microbiol.">
        <title>The Global Catalogue of Microorganisms (GCM) 10K type strain sequencing project: providing services to taxonomists for standard genome sequencing and annotation.</title>
        <authorList>
            <consortium name="The Broad Institute Genomics Platform"/>
            <consortium name="The Broad Institute Genome Sequencing Center for Infectious Disease"/>
            <person name="Wu L."/>
            <person name="Ma J."/>
        </authorList>
    </citation>
    <scope>NUCLEOTIDE SEQUENCE [LARGE SCALE GENOMIC DNA]</scope>
    <source>
        <strain evidence="3 4">JCM 16009</strain>
    </source>
</reference>
<gene>
    <name evidence="3" type="ORF">GCM10009836_14650</name>
</gene>
<dbReference type="InterPro" id="IPR001789">
    <property type="entry name" value="Sig_transdc_resp-reg_receiver"/>
</dbReference>
<evidence type="ECO:0000259" key="2">
    <source>
        <dbReference type="PROSITE" id="PS50110"/>
    </source>
</evidence>
<accession>A0ABN2MSZ2</accession>
<sequence>MQPSSRTWNVLVFSHRPEVREALVTAVGRRPAPDVGRVRYLEVGGIGEVLAACDAGEVDLAILDGEAQPTGGMGLARQLKDEITNCPPIVVSVRRADDRWLATWSQAEAVLVHPLDPLTAAETVADVLRGISSGVSDR</sequence>
<dbReference type="Gene3D" id="3.40.50.2300">
    <property type="match status" value="1"/>
</dbReference>
<dbReference type="PROSITE" id="PS50110">
    <property type="entry name" value="RESPONSE_REGULATORY"/>
    <property type="match status" value="1"/>
</dbReference>
<keyword evidence="1" id="KW-0597">Phosphoprotein</keyword>
<keyword evidence="4" id="KW-1185">Reference proteome</keyword>
<proteinExistence type="predicted"/>
<evidence type="ECO:0000256" key="1">
    <source>
        <dbReference type="PROSITE-ProRule" id="PRU00169"/>
    </source>
</evidence>
<organism evidence="3 4">
    <name type="scientific">Pseudonocardia ailaonensis</name>
    <dbReference type="NCBI Taxonomy" id="367279"/>
    <lineage>
        <taxon>Bacteria</taxon>
        <taxon>Bacillati</taxon>
        <taxon>Actinomycetota</taxon>
        <taxon>Actinomycetes</taxon>
        <taxon>Pseudonocardiales</taxon>
        <taxon>Pseudonocardiaceae</taxon>
        <taxon>Pseudonocardia</taxon>
    </lineage>
</organism>
<feature type="domain" description="Response regulatory" evidence="2">
    <location>
        <begin position="9"/>
        <end position="128"/>
    </location>
</feature>
<evidence type="ECO:0000313" key="3">
    <source>
        <dbReference type="EMBL" id="GAA1837108.1"/>
    </source>
</evidence>
<dbReference type="InterPro" id="IPR011006">
    <property type="entry name" value="CheY-like_superfamily"/>
</dbReference>
<evidence type="ECO:0000313" key="4">
    <source>
        <dbReference type="Proteomes" id="UP001500449"/>
    </source>
</evidence>
<feature type="modified residue" description="4-aspartylphosphate" evidence="1">
    <location>
        <position position="64"/>
    </location>
</feature>
<dbReference type="EMBL" id="BAAAQK010000004">
    <property type="protein sequence ID" value="GAA1837108.1"/>
    <property type="molecule type" value="Genomic_DNA"/>
</dbReference>
<dbReference type="SUPFAM" id="SSF52172">
    <property type="entry name" value="CheY-like"/>
    <property type="match status" value="1"/>
</dbReference>
<comment type="caution">
    <text evidence="3">The sequence shown here is derived from an EMBL/GenBank/DDBJ whole genome shotgun (WGS) entry which is preliminary data.</text>
</comment>
<name>A0ABN2MSZ2_9PSEU</name>